<evidence type="ECO:0000256" key="2">
    <source>
        <dbReference type="SAM" id="Phobius"/>
    </source>
</evidence>
<dbReference type="AlphaFoldDB" id="Q0RBD4"/>
<protein>
    <recommendedName>
        <fullName evidence="5">DUF916 domain-containing protein</fullName>
    </recommendedName>
</protein>
<evidence type="ECO:0000256" key="1">
    <source>
        <dbReference type="SAM" id="MobiDB-lite"/>
    </source>
</evidence>
<evidence type="ECO:0000313" key="4">
    <source>
        <dbReference type="Proteomes" id="UP000000657"/>
    </source>
</evidence>
<feature type="compositionally biased region" description="Basic and acidic residues" evidence="1">
    <location>
        <begin position="320"/>
        <end position="329"/>
    </location>
</feature>
<dbReference type="HOGENOM" id="CLU_918045_0_0_11"/>
<keyword evidence="2" id="KW-0472">Membrane</keyword>
<dbReference type="eggNOG" id="COG3121">
    <property type="taxonomic scope" value="Bacteria"/>
</dbReference>
<evidence type="ECO:0000313" key="3">
    <source>
        <dbReference type="EMBL" id="CAJ65252.1"/>
    </source>
</evidence>
<reference evidence="3 4" key="1">
    <citation type="journal article" date="2007" name="Genome Res.">
        <title>Genome characteristics of facultatively symbiotic Frankia sp. strains reflect host range and host plant biogeography.</title>
        <authorList>
            <person name="Normand P."/>
            <person name="Lapierre P."/>
            <person name="Tisa L.S."/>
            <person name="Gogarten J.P."/>
            <person name="Alloisio N."/>
            <person name="Bagnarol E."/>
            <person name="Bassi C.A."/>
            <person name="Berry A.M."/>
            <person name="Bickhart D.M."/>
            <person name="Choisne N."/>
            <person name="Couloux A."/>
            <person name="Cournoyer B."/>
            <person name="Cruveiller S."/>
            <person name="Daubin V."/>
            <person name="Demange N."/>
            <person name="Francino M.P."/>
            <person name="Goltsman E."/>
            <person name="Huang Y."/>
            <person name="Kopp O.R."/>
            <person name="Labarre L."/>
            <person name="Lapidus A."/>
            <person name="Lavire C."/>
            <person name="Marechal J."/>
            <person name="Martinez M."/>
            <person name="Mastronunzio J.E."/>
            <person name="Mullin B.C."/>
            <person name="Niemann J."/>
            <person name="Pujic P."/>
            <person name="Rawnsley T."/>
            <person name="Rouy Z."/>
            <person name="Schenowitz C."/>
            <person name="Sellstedt A."/>
            <person name="Tavares F."/>
            <person name="Tomkins J.P."/>
            <person name="Vallenet D."/>
            <person name="Valverde C."/>
            <person name="Wall L.G."/>
            <person name="Wang Y."/>
            <person name="Medigue C."/>
            <person name="Benson D.R."/>
        </authorList>
    </citation>
    <scope>NUCLEOTIDE SEQUENCE [LARGE SCALE GENOMIC DNA]</scope>
    <source>
        <strain evidence="4">DSM 45986 / CECT 9034 / ACN14a</strain>
    </source>
</reference>
<dbReference type="KEGG" id="fal:FRAAL6629"/>
<proteinExistence type="predicted"/>
<keyword evidence="2" id="KW-1133">Transmembrane helix</keyword>
<dbReference type="Proteomes" id="UP000000657">
    <property type="component" value="Chromosome"/>
</dbReference>
<sequence>MSSATASTPAPSPPKADFGLSVSPTRLVIPQEQLAKDQHFAVSNRGRLPLDIVVNRAGFTAGRDGTLQFKRDEGPQSAMNWITVSPAAFHLEPGTRQIVAVRIAVPPHPEPGDHHVAMLFMVPALKDGRTIRLNRGIGAPLYITVPGPVDDTVRVTSLRTSGFATSGPIDFTATLRNTGTVHRDFRGKGHLKVRVDGRDVAFPDFTVQRGATRVVTARWNDPPRMCVCRAEVAVPGSKGSVSSARARVVLFPVGQAALFVAVAVVILLLGVFIRRRYRARILAEARALRRREDFVEPRQAGETTDGGSTDLARDLLSPESETRDDTPDS</sequence>
<feature type="region of interest" description="Disordered" evidence="1">
    <location>
        <begin position="295"/>
        <end position="329"/>
    </location>
</feature>
<keyword evidence="2" id="KW-0812">Transmembrane</keyword>
<keyword evidence="4" id="KW-1185">Reference proteome</keyword>
<dbReference type="STRING" id="326424.FRAAL6629"/>
<organism evidence="3 4">
    <name type="scientific">Frankia alni (strain DSM 45986 / CECT 9034 / ACN14a)</name>
    <dbReference type="NCBI Taxonomy" id="326424"/>
    <lineage>
        <taxon>Bacteria</taxon>
        <taxon>Bacillati</taxon>
        <taxon>Actinomycetota</taxon>
        <taxon>Actinomycetes</taxon>
        <taxon>Frankiales</taxon>
        <taxon>Frankiaceae</taxon>
        <taxon>Frankia</taxon>
    </lineage>
</organism>
<dbReference type="EMBL" id="CT573213">
    <property type="protein sequence ID" value="CAJ65252.1"/>
    <property type="molecule type" value="Genomic_DNA"/>
</dbReference>
<accession>Q0RBD4</accession>
<evidence type="ECO:0008006" key="5">
    <source>
        <dbReference type="Google" id="ProtNLM"/>
    </source>
</evidence>
<name>Q0RBD4_FRAAA</name>
<gene>
    <name evidence="3" type="ordered locus">FRAAL6629</name>
</gene>
<feature type="transmembrane region" description="Helical" evidence="2">
    <location>
        <begin position="249"/>
        <end position="273"/>
    </location>
</feature>